<sequence length="92" mass="10331">MSSDATKAILKTETQYSHVEVSEQTSTQKARFSETVSITVKETSQVAAFGGTRFAPKWKSTPIRPNMFESVQKESKTDCLESHFTGISYFRT</sequence>
<evidence type="ECO:0000313" key="1">
    <source>
        <dbReference type="EMBL" id="GBM75357.1"/>
    </source>
</evidence>
<organism evidence="1 2">
    <name type="scientific">Araneus ventricosus</name>
    <name type="common">Orbweaver spider</name>
    <name type="synonym">Epeira ventricosa</name>
    <dbReference type="NCBI Taxonomy" id="182803"/>
    <lineage>
        <taxon>Eukaryota</taxon>
        <taxon>Metazoa</taxon>
        <taxon>Ecdysozoa</taxon>
        <taxon>Arthropoda</taxon>
        <taxon>Chelicerata</taxon>
        <taxon>Arachnida</taxon>
        <taxon>Araneae</taxon>
        <taxon>Araneomorphae</taxon>
        <taxon>Entelegynae</taxon>
        <taxon>Araneoidea</taxon>
        <taxon>Araneidae</taxon>
        <taxon>Araneus</taxon>
    </lineage>
</organism>
<protein>
    <submittedName>
        <fullName evidence="1">Uncharacterized protein</fullName>
    </submittedName>
</protein>
<dbReference type="Proteomes" id="UP000499080">
    <property type="component" value="Unassembled WGS sequence"/>
</dbReference>
<reference evidence="1 2" key="1">
    <citation type="journal article" date="2019" name="Sci. Rep.">
        <title>Orb-weaving spider Araneus ventricosus genome elucidates the spidroin gene catalogue.</title>
        <authorList>
            <person name="Kono N."/>
            <person name="Nakamura H."/>
            <person name="Ohtoshi R."/>
            <person name="Moran D.A.P."/>
            <person name="Shinohara A."/>
            <person name="Yoshida Y."/>
            <person name="Fujiwara M."/>
            <person name="Mori M."/>
            <person name="Tomita M."/>
            <person name="Arakawa K."/>
        </authorList>
    </citation>
    <scope>NUCLEOTIDE SEQUENCE [LARGE SCALE GENOMIC DNA]</scope>
</reference>
<proteinExistence type="predicted"/>
<evidence type="ECO:0000313" key="2">
    <source>
        <dbReference type="Proteomes" id="UP000499080"/>
    </source>
</evidence>
<gene>
    <name evidence="1" type="ORF">AVEN_64955_1</name>
</gene>
<dbReference type="AlphaFoldDB" id="A0A4Y2ICB3"/>
<name>A0A4Y2ICB3_ARAVE</name>
<dbReference type="EMBL" id="BGPR01106137">
    <property type="protein sequence ID" value="GBM75357.1"/>
    <property type="molecule type" value="Genomic_DNA"/>
</dbReference>
<accession>A0A4Y2ICB3</accession>
<keyword evidence="2" id="KW-1185">Reference proteome</keyword>
<comment type="caution">
    <text evidence="1">The sequence shown here is derived from an EMBL/GenBank/DDBJ whole genome shotgun (WGS) entry which is preliminary data.</text>
</comment>